<dbReference type="InterPro" id="IPR045187">
    <property type="entry name" value="CcO_II"/>
</dbReference>
<dbReference type="Gene3D" id="1.10.287.90">
    <property type="match status" value="1"/>
</dbReference>
<evidence type="ECO:0000256" key="14">
    <source>
        <dbReference type="RuleBase" id="RU000456"/>
    </source>
</evidence>
<evidence type="ECO:0000256" key="9">
    <source>
        <dbReference type="ARBA" id="ARBA00022989"/>
    </source>
</evidence>
<keyword evidence="21" id="KW-0560">Oxidoreductase</keyword>
<evidence type="ECO:0000256" key="15">
    <source>
        <dbReference type="RuleBase" id="RU004024"/>
    </source>
</evidence>
<evidence type="ECO:0000256" key="17">
    <source>
        <dbReference type="SAM" id="Phobius"/>
    </source>
</evidence>
<dbReference type="PROSITE" id="PS00078">
    <property type="entry name" value="COX2"/>
    <property type="match status" value="1"/>
</dbReference>
<evidence type="ECO:0000313" key="22">
    <source>
        <dbReference type="Proteomes" id="UP000431922"/>
    </source>
</evidence>
<comment type="function">
    <text evidence="12 15">Subunits I and II form the functional core of the enzyme complex. Electrons originating in cytochrome c are transferred via heme a and Cu(A) to the binuclear center formed by heme a3 and Cu(B).</text>
</comment>
<evidence type="ECO:0000256" key="8">
    <source>
        <dbReference type="ARBA" id="ARBA00022982"/>
    </source>
</evidence>
<comment type="caution">
    <text evidence="21">The sequence shown here is derived from an EMBL/GenBank/DDBJ whole genome shotgun (WGS) entry which is preliminary data.</text>
</comment>
<organism evidence="21 22">
    <name type="scientific">Allopontixanthobacter sediminis</name>
    <dbReference type="NCBI Taxonomy" id="1689985"/>
    <lineage>
        <taxon>Bacteria</taxon>
        <taxon>Pseudomonadati</taxon>
        <taxon>Pseudomonadota</taxon>
        <taxon>Alphaproteobacteria</taxon>
        <taxon>Sphingomonadales</taxon>
        <taxon>Erythrobacteraceae</taxon>
        <taxon>Allopontixanthobacter</taxon>
    </lineage>
</organism>
<keyword evidence="11 17" id="KW-0472">Membrane</keyword>
<accession>A0A845B7N1</accession>
<dbReference type="SUPFAM" id="SSF49503">
    <property type="entry name" value="Cupredoxins"/>
    <property type="match status" value="1"/>
</dbReference>
<dbReference type="CDD" id="cd13912">
    <property type="entry name" value="CcO_II_C"/>
    <property type="match status" value="1"/>
</dbReference>
<dbReference type="AlphaFoldDB" id="A0A845B7N1"/>
<dbReference type="InterPro" id="IPR014222">
    <property type="entry name" value="Cyt_c_oxidase_su2"/>
</dbReference>
<dbReference type="EC" id="7.1.1.9" evidence="15"/>
<dbReference type="InterPro" id="IPR036257">
    <property type="entry name" value="Cyt_c_oxidase_su2_TM_sf"/>
</dbReference>
<feature type="compositionally biased region" description="Low complexity" evidence="16">
    <location>
        <begin position="315"/>
        <end position="339"/>
    </location>
</feature>
<comment type="subcellular location">
    <subcellularLocation>
        <location evidence="14">Cell membrane</location>
        <topology evidence="14">Multi-pass membrane protein</topology>
    </subcellularLocation>
    <subcellularLocation>
        <location evidence="1">Membrane</location>
        <topology evidence="1">Multi-pass membrane protein</topology>
    </subcellularLocation>
</comment>
<reference evidence="21 22" key="1">
    <citation type="submission" date="2019-12" db="EMBL/GenBank/DDBJ databases">
        <title>Genomic-based taxomic classification of the family Erythrobacteraceae.</title>
        <authorList>
            <person name="Xu L."/>
        </authorList>
    </citation>
    <scope>NUCLEOTIDE SEQUENCE [LARGE SCALE GENOMIC DNA]</scope>
    <source>
        <strain evidence="21 22">KCTC 42453</strain>
    </source>
</reference>
<dbReference type="InterPro" id="IPR008972">
    <property type="entry name" value="Cupredoxin"/>
</dbReference>
<evidence type="ECO:0000259" key="19">
    <source>
        <dbReference type="PROSITE" id="PS50857"/>
    </source>
</evidence>
<gene>
    <name evidence="21" type="primary">coxB</name>
    <name evidence="21" type="ORF">GRI65_13410</name>
</gene>
<keyword evidence="7" id="KW-1278">Translocase</keyword>
<evidence type="ECO:0000256" key="6">
    <source>
        <dbReference type="ARBA" id="ARBA00022723"/>
    </source>
</evidence>
<dbReference type="PROSITE" id="PS50857">
    <property type="entry name" value="COX2_CUA"/>
    <property type="match status" value="1"/>
</dbReference>
<dbReference type="PRINTS" id="PR01166">
    <property type="entry name" value="CYCOXIDASEII"/>
</dbReference>
<dbReference type="GO" id="GO:0016491">
    <property type="term" value="F:oxidoreductase activity"/>
    <property type="evidence" value="ECO:0007669"/>
    <property type="project" value="UniProtKB-KW"/>
</dbReference>
<protein>
    <recommendedName>
        <fullName evidence="15">Cytochrome c oxidase subunit 2</fullName>
        <ecNumber evidence="15">7.1.1.9</ecNumber>
    </recommendedName>
</protein>
<evidence type="ECO:0000256" key="16">
    <source>
        <dbReference type="SAM" id="MobiDB-lite"/>
    </source>
</evidence>
<dbReference type="InterPro" id="IPR001505">
    <property type="entry name" value="Copper_CuA"/>
</dbReference>
<evidence type="ECO:0000256" key="10">
    <source>
        <dbReference type="ARBA" id="ARBA00023008"/>
    </source>
</evidence>
<keyword evidence="9 17" id="KW-1133">Transmembrane helix</keyword>
<dbReference type="Gene3D" id="2.60.40.420">
    <property type="entry name" value="Cupredoxins - blue copper proteins"/>
    <property type="match status" value="1"/>
</dbReference>
<dbReference type="NCBIfam" id="TIGR02866">
    <property type="entry name" value="CoxB"/>
    <property type="match status" value="1"/>
</dbReference>
<dbReference type="Pfam" id="PF02790">
    <property type="entry name" value="COX2_TM"/>
    <property type="match status" value="1"/>
</dbReference>
<evidence type="ECO:0000256" key="12">
    <source>
        <dbReference type="ARBA" id="ARBA00024688"/>
    </source>
</evidence>
<dbReference type="SUPFAM" id="SSF81464">
    <property type="entry name" value="Cytochrome c oxidase subunit II-like, transmembrane region"/>
    <property type="match status" value="1"/>
</dbReference>
<keyword evidence="6 15" id="KW-0479">Metal-binding</keyword>
<feature type="transmembrane region" description="Helical" evidence="17">
    <location>
        <begin position="97"/>
        <end position="118"/>
    </location>
</feature>
<feature type="domain" description="Cytochrome oxidase subunit II transmembrane region profile" evidence="20">
    <location>
        <begin position="71"/>
        <end position="167"/>
    </location>
</feature>
<evidence type="ECO:0000256" key="3">
    <source>
        <dbReference type="ARBA" id="ARBA00022448"/>
    </source>
</evidence>
<comment type="similarity">
    <text evidence="2 14">Belongs to the cytochrome c oxidase subunit 2 family.</text>
</comment>
<feature type="signal peptide" evidence="18">
    <location>
        <begin position="1"/>
        <end position="20"/>
    </location>
</feature>
<feature type="domain" description="Cytochrome oxidase subunit II copper A binding" evidence="19">
    <location>
        <begin position="169"/>
        <end position="303"/>
    </location>
</feature>
<keyword evidence="10 15" id="KW-0186">Copper</keyword>
<dbReference type="Proteomes" id="UP000431922">
    <property type="component" value="Unassembled WGS sequence"/>
</dbReference>
<evidence type="ECO:0000256" key="11">
    <source>
        <dbReference type="ARBA" id="ARBA00023136"/>
    </source>
</evidence>
<dbReference type="GO" id="GO:0005886">
    <property type="term" value="C:plasma membrane"/>
    <property type="evidence" value="ECO:0007669"/>
    <property type="project" value="UniProtKB-SubCell"/>
</dbReference>
<comment type="catalytic activity">
    <reaction evidence="13 15">
        <text>4 Fe(II)-[cytochrome c] + O2 + 8 H(+)(in) = 4 Fe(III)-[cytochrome c] + 2 H2O + 4 H(+)(out)</text>
        <dbReference type="Rhea" id="RHEA:11436"/>
        <dbReference type="Rhea" id="RHEA-COMP:10350"/>
        <dbReference type="Rhea" id="RHEA-COMP:14399"/>
        <dbReference type="ChEBI" id="CHEBI:15377"/>
        <dbReference type="ChEBI" id="CHEBI:15378"/>
        <dbReference type="ChEBI" id="CHEBI:15379"/>
        <dbReference type="ChEBI" id="CHEBI:29033"/>
        <dbReference type="ChEBI" id="CHEBI:29034"/>
        <dbReference type="EC" id="7.1.1.9"/>
    </reaction>
</comment>
<keyword evidence="8 14" id="KW-0249">Electron transport</keyword>
<dbReference type="PANTHER" id="PTHR22888:SF9">
    <property type="entry name" value="CYTOCHROME C OXIDASE SUBUNIT 2"/>
    <property type="match status" value="1"/>
</dbReference>
<dbReference type="EMBL" id="WTYL01000003">
    <property type="protein sequence ID" value="MXP45447.1"/>
    <property type="molecule type" value="Genomic_DNA"/>
</dbReference>
<evidence type="ECO:0000256" key="18">
    <source>
        <dbReference type="SAM" id="SignalP"/>
    </source>
</evidence>
<dbReference type="Pfam" id="PF00116">
    <property type="entry name" value="COX2"/>
    <property type="match status" value="1"/>
</dbReference>
<dbReference type="OrthoDB" id="9781261at2"/>
<name>A0A845B7N1_9SPHN</name>
<evidence type="ECO:0000256" key="2">
    <source>
        <dbReference type="ARBA" id="ARBA00007866"/>
    </source>
</evidence>
<keyword evidence="3 14" id="KW-0813">Transport</keyword>
<keyword evidence="5 14" id="KW-0812">Transmembrane</keyword>
<proteinExistence type="inferred from homology"/>
<dbReference type="PANTHER" id="PTHR22888">
    <property type="entry name" value="CYTOCHROME C OXIDASE, SUBUNIT II"/>
    <property type="match status" value="1"/>
</dbReference>
<dbReference type="InterPro" id="IPR002429">
    <property type="entry name" value="CcO_II-like_C"/>
</dbReference>
<evidence type="ECO:0000256" key="13">
    <source>
        <dbReference type="ARBA" id="ARBA00047816"/>
    </source>
</evidence>
<evidence type="ECO:0000256" key="4">
    <source>
        <dbReference type="ARBA" id="ARBA00022660"/>
    </source>
</evidence>
<dbReference type="GO" id="GO:0004129">
    <property type="term" value="F:cytochrome-c oxidase activity"/>
    <property type="evidence" value="ECO:0007669"/>
    <property type="project" value="UniProtKB-EC"/>
</dbReference>
<evidence type="ECO:0000256" key="7">
    <source>
        <dbReference type="ARBA" id="ARBA00022967"/>
    </source>
</evidence>
<feature type="chain" id="PRO_5032778659" description="Cytochrome c oxidase subunit 2" evidence="18">
    <location>
        <begin position="21"/>
        <end position="339"/>
    </location>
</feature>
<keyword evidence="4 14" id="KW-0679">Respiratory chain</keyword>
<evidence type="ECO:0000256" key="1">
    <source>
        <dbReference type="ARBA" id="ARBA00004141"/>
    </source>
</evidence>
<evidence type="ECO:0000259" key="20">
    <source>
        <dbReference type="PROSITE" id="PS50999"/>
    </source>
</evidence>
<comment type="cofactor">
    <cofactor evidence="15">
        <name>Cu cation</name>
        <dbReference type="ChEBI" id="CHEBI:23378"/>
    </cofactor>
    <text evidence="15">Binds a copper A center.</text>
</comment>
<dbReference type="GO" id="GO:0005507">
    <property type="term" value="F:copper ion binding"/>
    <property type="evidence" value="ECO:0007669"/>
    <property type="project" value="InterPro"/>
</dbReference>
<dbReference type="GO" id="GO:0042773">
    <property type="term" value="P:ATP synthesis coupled electron transport"/>
    <property type="evidence" value="ECO:0007669"/>
    <property type="project" value="TreeGrafter"/>
</dbReference>
<sequence length="339" mass="35989">MVTTLAAAAALAMSPQVAMAQDAAADVTAPLPPAASAPVIDSAPADAAATSDAVPAAGAYQPLGTDMIKGQPVERGMTFQNQYTDDGEFALWMHDAILLPVITVISLFVLGLLLWVVVRFNRRRNKVASKTTHNTFIEVVWTVIPVLILVVIAVPSITLLARQYETPPADAVTIKATGYQWYWGYTYPDNGGFEIVSNMLSNEDAIANGEPAMLAVDNRMVVPANTPIRLQTTAADVIHAFAVPSLWFKLDAVPGRLNERLLTIKEPGIYYGQCSELCGARHGYMPIAVEALPRAEWEAWVREQGGTVAGDPVEETAAPAAAAPAEAAPADTAPEAAVS</sequence>
<dbReference type="InterPro" id="IPR011759">
    <property type="entry name" value="Cyt_c_oxidase_su2_TM_dom"/>
</dbReference>
<feature type="transmembrane region" description="Helical" evidence="17">
    <location>
        <begin position="139"/>
        <end position="161"/>
    </location>
</feature>
<dbReference type="InterPro" id="IPR034210">
    <property type="entry name" value="CcO_II_C"/>
</dbReference>
<feature type="region of interest" description="Disordered" evidence="16">
    <location>
        <begin position="306"/>
        <end position="339"/>
    </location>
</feature>
<evidence type="ECO:0000256" key="5">
    <source>
        <dbReference type="ARBA" id="ARBA00022692"/>
    </source>
</evidence>
<keyword evidence="18" id="KW-0732">Signal</keyword>
<dbReference type="PROSITE" id="PS50999">
    <property type="entry name" value="COX2_TM"/>
    <property type="match status" value="1"/>
</dbReference>
<evidence type="ECO:0000313" key="21">
    <source>
        <dbReference type="EMBL" id="MXP45447.1"/>
    </source>
</evidence>
<keyword evidence="22" id="KW-1185">Reference proteome</keyword>